<dbReference type="EMBL" id="JAUKUD010000005">
    <property type="protein sequence ID" value="KAK0743784.1"/>
    <property type="molecule type" value="Genomic_DNA"/>
</dbReference>
<organism evidence="2 3">
    <name type="scientific">Schizothecium vesticola</name>
    <dbReference type="NCBI Taxonomy" id="314040"/>
    <lineage>
        <taxon>Eukaryota</taxon>
        <taxon>Fungi</taxon>
        <taxon>Dikarya</taxon>
        <taxon>Ascomycota</taxon>
        <taxon>Pezizomycotina</taxon>
        <taxon>Sordariomycetes</taxon>
        <taxon>Sordariomycetidae</taxon>
        <taxon>Sordariales</taxon>
        <taxon>Schizotheciaceae</taxon>
        <taxon>Schizothecium</taxon>
    </lineage>
</organism>
<sequence>MALALKGVDDPLRYLEMTPTGWAHHTAVKSARLEEKFGIEYGNICPSSLTPVQPLASSRGGTSLLLSAWRDGSIRLQDLRTPSAVDMVYEDNIDPWSDMEALMTYGTERFIGGGMDSPAVKIFDFRWSKGYQHTMALPCSGAEPSPSPPQPFLKRPTTVGDRKQPVETCGKRCDHVRGTYCLWHGLSRDIYYRPNASFFLSKYDMPDSQRRHSGVWALAKGSDVSPNFYIGIAGGVVEAALEPSGEAWSTNTDPHFGFPNWRDPSLVGAGYRSVPVRMNMMETGDGMLVKDNDRAVRLPPLLEAHSFPPVGDVESQKRYRLDPRFNR</sequence>
<dbReference type="AlphaFoldDB" id="A0AA40EQR6"/>
<evidence type="ECO:0000313" key="2">
    <source>
        <dbReference type="EMBL" id="KAK0743784.1"/>
    </source>
</evidence>
<accession>A0AA40EQR6</accession>
<comment type="caution">
    <text evidence="2">The sequence shown here is derived from an EMBL/GenBank/DDBJ whole genome shotgun (WGS) entry which is preliminary data.</text>
</comment>
<keyword evidence="3" id="KW-1185">Reference proteome</keyword>
<name>A0AA40EQR6_9PEZI</name>
<evidence type="ECO:0000313" key="3">
    <source>
        <dbReference type="Proteomes" id="UP001172155"/>
    </source>
</evidence>
<feature type="region of interest" description="Disordered" evidence="1">
    <location>
        <begin position="140"/>
        <end position="165"/>
    </location>
</feature>
<gene>
    <name evidence="2" type="ORF">B0T18DRAFT_392499</name>
</gene>
<dbReference type="Proteomes" id="UP001172155">
    <property type="component" value="Unassembled WGS sequence"/>
</dbReference>
<protein>
    <submittedName>
        <fullName evidence="2">Uncharacterized protein</fullName>
    </submittedName>
</protein>
<proteinExistence type="predicted"/>
<reference evidence="2" key="1">
    <citation type="submission" date="2023-06" db="EMBL/GenBank/DDBJ databases">
        <title>Genome-scale phylogeny and comparative genomics of the fungal order Sordariales.</title>
        <authorList>
            <consortium name="Lawrence Berkeley National Laboratory"/>
            <person name="Hensen N."/>
            <person name="Bonometti L."/>
            <person name="Westerberg I."/>
            <person name="Brannstrom I.O."/>
            <person name="Guillou S."/>
            <person name="Cros-Aarteil S."/>
            <person name="Calhoun S."/>
            <person name="Haridas S."/>
            <person name="Kuo A."/>
            <person name="Mondo S."/>
            <person name="Pangilinan J."/>
            <person name="Riley R."/>
            <person name="LaButti K."/>
            <person name="Andreopoulos B."/>
            <person name="Lipzen A."/>
            <person name="Chen C."/>
            <person name="Yanf M."/>
            <person name="Daum C."/>
            <person name="Ng V."/>
            <person name="Clum A."/>
            <person name="Steindorff A."/>
            <person name="Ohm R."/>
            <person name="Martin F."/>
            <person name="Silar P."/>
            <person name="Natvig D."/>
            <person name="Lalanne C."/>
            <person name="Gautier V."/>
            <person name="Ament-velasquez S.L."/>
            <person name="Kruys A."/>
            <person name="Hutchinson M.I."/>
            <person name="Powell A.J."/>
            <person name="Barry K."/>
            <person name="Miller A.N."/>
            <person name="Grigoriev I.V."/>
            <person name="Debuchy R."/>
            <person name="Gladieux P."/>
            <person name="Thoren M.H."/>
            <person name="Johannesson H."/>
        </authorList>
    </citation>
    <scope>NUCLEOTIDE SEQUENCE</scope>
    <source>
        <strain evidence="2">SMH3187-1</strain>
    </source>
</reference>
<evidence type="ECO:0000256" key="1">
    <source>
        <dbReference type="SAM" id="MobiDB-lite"/>
    </source>
</evidence>